<dbReference type="Proteomes" id="UP001269400">
    <property type="component" value="Unassembled WGS sequence"/>
</dbReference>
<name>A0AAX6NEA1_PRIAR</name>
<organism evidence="2 3">
    <name type="scientific">Priestia aryabhattai</name>
    <name type="common">Bacillus aryabhattai</name>
    <dbReference type="NCBI Taxonomy" id="412384"/>
    <lineage>
        <taxon>Bacteria</taxon>
        <taxon>Bacillati</taxon>
        <taxon>Bacillota</taxon>
        <taxon>Bacilli</taxon>
        <taxon>Bacillales</taxon>
        <taxon>Bacillaceae</taxon>
        <taxon>Priestia</taxon>
    </lineage>
</organism>
<dbReference type="AlphaFoldDB" id="A0AAX6NEA1"/>
<dbReference type="EMBL" id="JAPTGD010000002">
    <property type="protein sequence ID" value="MDU9694066.1"/>
    <property type="molecule type" value="Genomic_DNA"/>
</dbReference>
<gene>
    <name evidence="2" type="ORF">O0Q50_23060</name>
</gene>
<dbReference type="RefSeq" id="WP_316911282.1">
    <property type="nucleotide sequence ID" value="NZ_JAPTGD010000002.1"/>
</dbReference>
<evidence type="ECO:0000313" key="2">
    <source>
        <dbReference type="EMBL" id="MDU9694066.1"/>
    </source>
</evidence>
<evidence type="ECO:0000256" key="1">
    <source>
        <dbReference type="SAM" id="MobiDB-lite"/>
    </source>
</evidence>
<accession>A0AAX6NEA1</accession>
<protein>
    <recommendedName>
        <fullName evidence="4">GIY-YIG domain-containing protein</fullName>
    </recommendedName>
</protein>
<evidence type="ECO:0008006" key="4">
    <source>
        <dbReference type="Google" id="ProtNLM"/>
    </source>
</evidence>
<reference evidence="2" key="1">
    <citation type="journal article" date="2022" name="J Environ Chem Eng">
        <title>Biodegradation of petroleum oil using a constructed nonpathogenic and heavy metal-tolerant bacterial consortium isolated from marine sponges.</title>
        <authorList>
            <person name="Dechsakulwatana C."/>
            <person name="Rungsihiranrut A."/>
            <person name="Muangchinda C."/>
            <person name="Ningthoujam R."/>
            <person name="Klankeo P."/>
            <person name="Pinyakong O."/>
        </authorList>
    </citation>
    <scope>NUCLEOTIDE SEQUENCE</scope>
    <source>
        <strain evidence="2">TL01-2</strain>
    </source>
</reference>
<feature type="region of interest" description="Disordered" evidence="1">
    <location>
        <begin position="1"/>
        <end position="22"/>
    </location>
</feature>
<sequence length="62" mass="7221">MFGKQTQSMKRHKNGRSKGVTRISYDSYVPGQAYTHFLKEKKKPSYTATIRNFKNLLGVKIR</sequence>
<comment type="caution">
    <text evidence="2">The sequence shown here is derived from an EMBL/GenBank/DDBJ whole genome shotgun (WGS) entry which is preliminary data.</text>
</comment>
<evidence type="ECO:0000313" key="3">
    <source>
        <dbReference type="Proteomes" id="UP001269400"/>
    </source>
</evidence>
<proteinExistence type="predicted"/>
<reference evidence="2" key="2">
    <citation type="submission" date="2022-12" db="EMBL/GenBank/DDBJ databases">
        <authorList>
            <person name="Dechsakulwatana C."/>
            <person name="Rungsihiranrut A."/>
            <person name="Muangchinda C."/>
            <person name="Ningthoujam R."/>
            <person name="Klankeo P."/>
            <person name="Pinyakong O."/>
        </authorList>
    </citation>
    <scope>NUCLEOTIDE SEQUENCE</scope>
    <source>
        <strain evidence="2">TL01-2</strain>
    </source>
</reference>